<evidence type="ECO:0000256" key="1">
    <source>
        <dbReference type="ARBA" id="ARBA00023157"/>
    </source>
</evidence>
<dbReference type="EMBL" id="GG666682">
    <property type="protein sequence ID" value="EEN43871.1"/>
    <property type="molecule type" value="Genomic_DNA"/>
</dbReference>
<proteinExistence type="predicted"/>
<evidence type="ECO:0000259" key="2">
    <source>
        <dbReference type="PROSITE" id="PS50041"/>
    </source>
</evidence>
<dbReference type="Pfam" id="PF00059">
    <property type="entry name" value="Lectin_C"/>
    <property type="match status" value="1"/>
</dbReference>
<feature type="non-terminal residue" evidence="3">
    <location>
        <position position="1"/>
    </location>
</feature>
<dbReference type="PANTHER" id="PTHR22801">
    <property type="entry name" value="LITHOSTATHINE"/>
    <property type="match status" value="1"/>
</dbReference>
<dbReference type="SUPFAM" id="SSF56436">
    <property type="entry name" value="C-type lectin-like"/>
    <property type="match status" value="1"/>
</dbReference>
<feature type="domain" description="C-type lectin" evidence="2">
    <location>
        <begin position="4"/>
        <end position="119"/>
    </location>
</feature>
<dbReference type="eggNOG" id="KOG4297">
    <property type="taxonomic scope" value="Eukaryota"/>
</dbReference>
<dbReference type="InterPro" id="IPR001304">
    <property type="entry name" value="C-type_lectin-like"/>
</dbReference>
<name>C3ZUE3_BRAFL</name>
<accession>C3ZUE3</accession>
<dbReference type="InterPro" id="IPR016186">
    <property type="entry name" value="C-type_lectin-like/link_sf"/>
</dbReference>
<organism>
    <name type="scientific">Branchiostoma floridae</name>
    <name type="common">Florida lancelet</name>
    <name type="synonym">Amphioxus</name>
    <dbReference type="NCBI Taxonomy" id="7739"/>
    <lineage>
        <taxon>Eukaryota</taxon>
        <taxon>Metazoa</taxon>
        <taxon>Chordata</taxon>
        <taxon>Cephalochordata</taxon>
        <taxon>Leptocardii</taxon>
        <taxon>Amphioxiformes</taxon>
        <taxon>Branchiostomatidae</taxon>
        <taxon>Branchiostoma</taxon>
    </lineage>
</organism>
<dbReference type="InterPro" id="IPR018378">
    <property type="entry name" value="C-type_lectin_CS"/>
</dbReference>
<dbReference type="PROSITE" id="PS50041">
    <property type="entry name" value="C_TYPE_LECTIN_2"/>
    <property type="match status" value="1"/>
</dbReference>
<gene>
    <name evidence="3" type="ORF">BRAFLDRAFT_189280</name>
</gene>
<dbReference type="InterPro" id="IPR050801">
    <property type="entry name" value="Ca-Dep_Lectins_ImmuneDev"/>
</dbReference>
<reference evidence="3" key="1">
    <citation type="journal article" date="2008" name="Nature">
        <title>The amphioxus genome and the evolution of the chordate karyotype.</title>
        <authorList>
            <consortium name="US DOE Joint Genome Institute (JGI-PGF)"/>
            <person name="Putnam N.H."/>
            <person name="Butts T."/>
            <person name="Ferrier D.E.K."/>
            <person name="Furlong R.F."/>
            <person name="Hellsten U."/>
            <person name="Kawashima T."/>
            <person name="Robinson-Rechavi M."/>
            <person name="Shoguchi E."/>
            <person name="Terry A."/>
            <person name="Yu J.-K."/>
            <person name="Benito-Gutierrez E.L."/>
            <person name="Dubchak I."/>
            <person name="Garcia-Fernandez J."/>
            <person name="Gibson-Brown J.J."/>
            <person name="Grigoriev I.V."/>
            <person name="Horton A.C."/>
            <person name="de Jong P.J."/>
            <person name="Jurka J."/>
            <person name="Kapitonov V.V."/>
            <person name="Kohara Y."/>
            <person name="Kuroki Y."/>
            <person name="Lindquist E."/>
            <person name="Lucas S."/>
            <person name="Osoegawa K."/>
            <person name="Pennacchio L.A."/>
            <person name="Salamov A.A."/>
            <person name="Satou Y."/>
            <person name="Sauka-Spengler T."/>
            <person name="Schmutz J."/>
            <person name="Shin-I T."/>
            <person name="Toyoda A."/>
            <person name="Bronner-Fraser M."/>
            <person name="Fujiyama A."/>
            <person name="Holland L.Z."/>
            <person name="Holland P.W.H."/>
            <person name="Satoh N."/>
            <person name="Rokhsar D.S."/>
        </authorList>
    </citation>
    <scope>NUCLEOTIDE SEQUENCE [LARGE SCALE GENOMIC DNA]</scope>
    <source>
        <strain evidence="3">S238N-H82</strain>
        <tissue evidence="3">Testes</tissue>
    </source>
</reference>
<dbReference type="Gene3D" id="3.10.100.10">
    <property type="entry name" value="Mannose-Binding Protein A, subunit A"/>
    <property type="match status" value="1"/>
</dbReference>
<dbReference type="InterPro" id="IPR016187">
    <property type="entry name" value="CTDL_fold"/>
</dbReference>
<dbReference type="AlphaFoldDB" id="C3ZUE3"/>
<protein>
    <recommendedName>
        <fullName evidence="2">C-type lectin domain-containing protein</fullName>
    </recommendedName>
</protein>
<dbReference type="SMART" id="SM00034">
    <property type="entry name" value="CLECT"/>
    <property type="match status" value="1"/>
</dbReference>
<sequence length="119" mass="13304">YVRFNGVCYKSFTDRKTRNRARQTCATDGGMLAMPKDSATNDFLASLQPMTFLGHWLGLTDVDRDSHWIFEDGQALAPSDYSNWHPGYPHGGGGCVGFWSTGSKSWGDKVCQLRRGYIC</sequence>
<dbReference type="CDD" id="cd00037">
    <property type="entry name" value="CLECT"/>
    <property type="match status" value="1"/>
</dbReference>
<keyword evidence="1" id="KW-1015">Disulfide bond</keyword>
<dbReference type="PROSITE" id="PS00615">
    <property type="entry name" value="C_TYPE_LECTIN_1"/>
    <property type="match status" value="1"/>
</dbReference>
<dbReference type="InParanoid" id="C3ZUE3"/>
<evidence type="ECO:0000313" key="3">
    <source>
        <dbReference type="EMBL" id="EEN43871.1"/>
    </source>
</evidence>
<feature type="non-terminal residue" evidence="3">
    <location>
        <position position="119"/>
    </location>
</feature>
<dbReference type="PANTHER" id="PTHR22801:SF63">
    <property type="entry name" value="C-TYPE LECTIN DOMAIN-CONTAINING PROTEIN"/>
    <property type="match status" value="1"/>
</dbReference>